<accession>A0AAE7XKE5</accession>
<sequence length="127" mass="14163">MDKKIISFLVDSLSSDEREPAEKYVGKTAGQIAKEETGIAFIVNNAFAMNHLLWLPDMEHDWFTPVEALIHLSSGLIGHVGDVPVYSDWYYGSPSDRQRPCDKIARVGVVDIAANQISLLTVEQFAR</sequence>
<organism evidence="1 2">
    <name type="scientific">Erwinia phage pEa_SNUABM_33</name>
    <dbReference type="NCBI Taxonomy" id="2869556"/>
    <lineage>
        <taxon>Viruses</taxon>
        <taxon>Duplodnaviria</taxon>
        <taxon>Heunggongvirae</taxon>
        <taxon>Uroviricota</taxon>
        <taxon>Caudoviricetes</taxon>
        <taxon>Alexandravirus</taxon>
        <taxon>Alexandravirus SNUABM33</taxon>
    </lineage>
</organism>
<reference evidence="1 2" key="1">
    <citation type="submission" date="2021-06" db="EMBL/GenBank/DDBJ databases">
        <title>Complete genome sequence of Erwinia phage pEa_SNUABM_33.</title>
        <authorList>
            <person name="Kim S.G."/>
            <person name="Park S.C."/>
        </authorList>
    </citation>
    <scope>NUCLEOTIDE SEQUENCE [LARGE SCALE GENOMIC DNA]</scope>
</reference>
<gene>
    <name evidence="1" type="ORF">pEaSNUABM33_00016</name>
</gene>
<proteinExistence type="predicted"/>
<evidence type="ECO:0000313" key="1">
    <source>
        <dbReference type="EMBL" id="QZE57892.1"/>
    </source>
</evidence>
<protein>
    <submittedName>
        <fullName evidence="1">Uncharacterized protein</fullName>
    </submittedName>
</protein>
<keyword evidence="2" id="KW-1185">Reference proteome</keyword>
<evidence type="ECO:0000313" key="2">
    <source>
        <dbReference type="Proteomes" id="UP000827805"/>
    </source>
</evidence>
<dbReference type="Proteomes" id="UP000827805">
    <property type="component" value="Segment"/>
</dbReference>
<dbReference type="EMBL" id="MZ443779">
    <property type="protein sequence ID" value="QZE57892.1"/>
    <property type="molecule type" value="Genomic_DNA"/>
</dbReference>
<name>A0AAE7XKE5_9CAUD</name>